<feature type="transmembrane region" description="Helical" evidence="1">
    <location>
        <begin position="196"/>
        <end position="217"/>
    </location>
</feature>
<comment type="caution">
    <text evidence="2">The sequence shown here is derived from an EMBL/GenBank/DDBJ whole genome shotgun (WGS) entry which is preliminary data.</text>
</comment>
<feature type="transmembrane region" description="Helical" evidence="1">
    <location>
        <begin position="161"/>
        <end position="184"/>
    </location>
</feature>
<feature type="transmembrane region" description="Helical" evidence="1">
    <location>
        <begin position="386"/>
        <end position="405"/>
    </location>
</feature>
<dbReference type="RefSeq" id="WP_192006948.1">
    <property type="nucleotide sequence ID" value="NZ_JACYTQ010000001.1"/>
</dbReference>
<name>A0ABR9AGU4_9BACT</name>
<evidence type="ECO:0000313" key="2">
    <source>
        <dbReference type="EMBL" id="MBD8487160.1"/>
    </source>
</evidence>
<feature type="transmembrane region" description="Helical" evidence="1">
    <location>
        <begin position="132"/>
        <end position="149"/>
    </location>
</feature>
<dbReference type="Proteomes" id="UP000647133">
    <property type="component" value="Unassembled WGS sequence"/>
</dbReference>
<keyword evidence="1" id="KW-0472">Membrane</keyword>
<protein>
    <recommendedName>
        <fullName evidence="4">Glycosyltransferase RgtA/B/C/D-like domain-containing protein</fullName>
    </recommendedName>
</protein>
<accession>A0ABR9AGU4</accession>
<evidence type="ECO:0008006" key="4">
    <source>
        <dbReference type="Google" id="ProtNLM"/>
    </source>
</evidence>
<keyword evidence="1" id="KW-0812">Transmembrane</keyword>
<proteinExistence type="predicted"/>
<feature type="transmembrane region" description="Helical" evidence="1">
    <location>
        <begin position="59"/>
        <end position="78"/>
    </location>
</feature>
<feature type="transmembrane region" description="Helical" evidence="1">
    <location>
        <begin position="108"/>
        <end position="125"/>
    </location>
</feature>
<evidence type="ECO:0000313" key="3">
    <source>
        <dbReference type="Proteomes" id="UP000647133"/>
    </source>
</evidence>
<feature type="transmembrane region" description="Helical" evidence="1">
    <location>
        <begin position="85"/>
        <end position="102"/>
    </location>
</feature>
<feature type="transmembrane region" description="Helical" evidence="1">
    <location>
        <begin position="287"/>
        <end position="304"/>
    </location>
</feature>
<feature type="transmembrane region" description="Helical" evidence="1">
    <location>
        <begin position="346"/>
        <end position="366"/>
    </location>
</feature>
<keyword evidence="3" id="KW-1185">Reference proteome</keyword>
<evidence type="ECO:0000256" key="1">
    <source>
        <dbReference type="SAM" id="Phobius"/>
    </source>
</evidence>
<feature type="transmembrane region" description="Helical" evidence="1">
    <location>
        <begin position="12"/>
        <end position="32"/>
    </location>
</feature>
<feature type="transmembrane region" description="Helical" evidence="1">
    <location>
        <begin position="316"/>
        <end position="334"/>
    </location>
</feature>
<feature type="transmembrane region" description="Helical" evidence="1">
    <location>
        <begin position="264"/>
        <end position="280"/>
    </location>
</feature>
<sequence>MPNQLNQNQQYLTLGAGGFFLVVYWIFGYDGITFSDDVSYLELGQRFWMGEEVLTNDHFTSRWGAYIFSGLITFLFGYNDHLASLSSLIYYLGAMLMIWKTLPNPTSRGFFVLFFASNVYLLHFLTKVYPDAALVFWTALILFAAFYRHQKPLWSALLMSAAFFVGFCTKETIVFLAPLPLMLWWLDFRNKAQRLFYVYFFSSLVILAIGYLTYFSLKFEDPLFRFKSIQDGHYISPYTYFDKDWKVMLQRITYSPVFTFVERAYWLWFILAVPGIFRAFKNKRDLSLIFAFSSICLILGFWFMSTSFSYYNPIYLNPRHLIILLVPFSVNIALESKRWMDNFFWNRFCSLWIAFGGFIALGALDWKLGTYYILFAGALLLCPKPIKTVSLVILLILPTFISVGYQKHLKNYPHLKEEFTKAMEKSRSSFPLVTHDFLLKSRGVITGNYNKAPHALALDGLKEKVRLDQQPEEFQVFIYKYYKHAYPEEVGFVNEVNRITENNHYVPVNIFEDKWIKITHFKRVSPLSPFSNSEYSINIEPYSELFSWSSIDTGQ</sequence>
<keyword evidence="1" id="KW-1133">Transmembrane helix</keyword>
<organism evidence="2 3">
    <name type="scientific">Echinicola arenosa</name>
    <dbReference type="NCBI Taxonomy" id="2774144"/>
    <lineage>
        <taxon>Bacteria</taxon>
        <taxon>Pseudomonadati</taxon>
        <taxon>Bacteroidota</taxon>
        <taxon>Cytophagia</taxon>
        <taxon>Cytophagales</taxon>
        <taxon>Cyclobacteriaceae</taxon>
        <taxon>Echinicola</taxon>
    </lineage>
</organism>
<gene>
    <name evidence="2" type="ORF">IFO69_00230</name>
</gene>
<dbReference type="EMBL" id="JACYTQ010000001">
    <property type="protein sequence ID" value="MBD8487160.1"/>
    <property type="molecule type" value="Genomic_DNA"/>
</dbReference>
<reference evidence="2 3" key="1">
    <citation type="submission" date="2020-09" db="EMBL/GenBank/DDBJ databases">
        <title>Echinicola sp. CAU 1574 isolated from sand of Sido Beach.</title>
        <authorList>
            <person name="Kim W."/>
        </authorList>
    </citation>
    <scope>NUCLEOTIDE SEQUENCE [LARGE SCALE GENOMIC DNA]</scope>
    <source>
        <strain evidence="2 3">CAU 1574</strain>
    </source>
</reference>